<keyword evidence="1" id="KW-0472">Membrane</keyword>
<keyword evidence="1" id="KW-1133">Transmembrane helix</keyword>
<dbReference type="InterPro" id="IPR036938">
    <property type="entry name" value="PAP2/HPO_sf"/>
</dbReference>
<feature type="transmembrane region" description="Helical" evidence="1">
    <location>
        <begin position="176"/>
        <end position="195"/>
    </location>
</feature>
<dbReference type="eggNOG" id="COG3907">
    <property type="taxonomic scope" value="Bacteria"/>
</dbReference>
<name>M1PNF0_DESSD</name>
<feature type="transmembrane region" description="Helical" evidence="1">
    <location>
        <begin position="95"/>
        <end position="113"/>
    </location>
</feature>
<keyword evidence="1" id="KW-0812">Transmembrane</keyword>
<dbReference type="RefSeq" id="WP_015403642.1">
    <property type="nucleotide sequence ID" value="NC_020304.1"/>
</dbReference>
<accession>M1PNF0</accession>
<evidence type="ECO:0000313" key="3">
    <source>
        <dbReference type="EMBL" id="AGF77951.1"/>
    </source>
</evidence>
<dbReference type="OrthoDB" id="7348799at2"/>
<protein>
    <submittedName>
        <fullName evidence="3">PAP2 (Acid phosphatase) superfamily protein</fullName>
    </submittedName>
</protein>
<evidence type="ECO:0000256" key="1">
    <source>
        <dbReference type="SAM" id="Phobius"/>
    </source>
</evidence>
<dbReference type="STRING" id="1167006.UWK_01391"/>
<feature type="domain" description="Phosphatidic acid phosphatase type 2/haloperoxidase" evidence="2">
    <location>
        <begin position="96"/>
        <end position="225"/>
    </location>
</feature>
<dbReference type="KEGG" id="dsf:UWK_01391"/>
<dbReference type="CDD" id="cd03396">
    <property type="entry name" value="PAP2_like_6"/>
    <property type="match status" value="1"/>
</dbReference>
<evidence type="ECO:0000259" key="2">
    <source>
        <dbReference type="Pfam" id="PF01569"/>
    </source>
</evidence>
<evidence type="ECO:0000313" key="4">
    <source>
        <dbReference type="Proteomes" id="UP000011721"/>
    </source>
</evidence>
<gene>
    <name evidence="3" type="ordered locus">UWK_01391</name>
</gene>
<feature type="transmembrane region" description="Helical" evidence="1">
    <location>
        <begin position="150"/>
        <end position="169"/>
    </location>
</feature>
<reference evidence="4" key="1">
    <citation type="journal article" date="2013" name="Stand. Genomic Sci.">
        <title>Complete genome sequence of Desulfocapsa sulfexigens, a marine deltaproteobacterium specialized in disproportionating inorganic sulfur compounds.</title>
        <authorList>
            <person name="Finster K.W."/>
            <person name="Kjeldsen K.U."/>
            <person name="Kube M."/>
            <person name="Reinhardt R."/>
            <person name="Mussmann M."/>
            <person name="Amann R."/>
            <person name="Schreiber L."/>
        </authorList>
    </citation>
    <scope>NUCLEOTIDE SEQUENCE [LARGE SCALE GENOMIC DNA]</scope>
    <source>
        <strain evidence="4">DSM 10523 / SB164P1</strain>
    </source>
</reference>
<proteinExistence type="predicted"/>
<dbReference type="SUPFAM" id="SSF48317">
    <property type="entry name" value="Acid phosphatase/Vanadium-dependent haloperoxidase"/>
    <property type="match status" value="1"/>
</dbReference>
<dbReference type="HOGENOM" id="CLU_070327_2_0_7"/>
<sequence>MSTSAINKQTFPFILFLPFLLVALSVAFEYSGLDLWWVSLFFDSDKQLWPYRNHWLFEDILHSGGQLFDKVFALIWLLSFIGINFKKELVQYRKILLYFLLASAAAPALVGIGKNMTHIYSPWDLQVFNGVLPYIRLFDPVPAGAPIGNAFPAGHASGGYCFLSLYFVFLRYRSPYRIYGLVFSLVIGLAFGIAQQVRGAHFPSHDMVTILICWHTSLALYLLFYPDEWRFLSSRCP</sequence>
<dbReference type="Proteomes" id="UP000011721">
    <property type="component" value="Chromosome"/>
</dbReference>
<dbReference type="AlphaFoldDB" id="M1PNF0"/>
<dbReference type="EMBL" id="CP003985">
    <property type="protein sequence ID" value="AGF77951.1"/>
    <property type="molecule type" value="Genomic_DNA"/>
</dbReference>
<dbReference type="Pfam" id="PF01569">
    <property type="entry name" value="PAP2"/>
    <property type="match status" value="1"/>
</dbReference>
<dbReference type="InterPro" id="IPR000326">
    <property type="entry name" value="PAP2/HPO"/>
</dbReference>
<feature type="transmembrane region" description="Helical" evidence="1">
    <location>
        <begin position="60"/>
        <end position="83"/>
    </location>
</feature>
<organism evidence="3 4">
    <name type="scientific">Desulfocapsa sulfexigens (strain DSM 10523 / SB164P1)</name>
    <dbReference type="NCBI Taxonomy" id="1167006"/>
    <lineage>
        <taxon>Bacteria</taxon>
        <taxon>Pseudomonadati</taxon>
        <taxon>Thermodesulfobacteriota</taxon>
        <taxon>Desulfobulbia</taxon>
        <taxon>Desulfobulbales</taxon>
        <taxon>Desulfocapsaceae</taxon>
        <taxon>Desulfocapsa</taxon>
    </lineage>
</organism>
<feature type="transmembrane region" description="Helical" evidence="1">
    <location>
        <begin position="207"/>
        <end position="225"/>
    </location>
</feature>
<keyword evidence="4" id="KW-1185">Reference proteome</keyword>